<dbReference type="AlphaFoldDB" id="A0A1M7QCJ4"/>
<dbReference type="RefSeq" id="WP_073097108.1">
    <property type="nucleotide sequence ID" value="NZ_FRCY01000016.1"/>
</dbReference>
<keyword evidence="5 9" id="KW-0067">ATP-binding</keyword>
<dbReference type="CDD" id="cd02163">
    <property type="entry name" value="PPAT"/>
    <property type="match status" value="1"/>
</dbReference>
<feature type="binding site" evidence="9">
    <location>
        <begin position="90"/>
        <end position="92"/>
    </location>
    <ligand>
        <name>ATP</name>
        <dbReference type="ChEBI" id="CHEBI:30616"/>
    </ligand>
</feature>
<evidence type="ECO:0000256" key="1">
    <source>
        <dbReference type="ARBA" id="ARBA00022490"/>
    </source>
</evidence>
<dbReference type="Gene3D" id="3.40.50.620">
    <property type="entry name" value="HUPs"/>
    <property type="match status" value="1"/>
</dbReference>
<dbReference type="InterPro" id="IPR001980">
    <property type="entry name" value="PPAT"/>
</dbReference>
<evidence type="ECO:0000256" key="5">
    <source>
        <dbReference type="ARBA" id="ARBA00022840"/>
    </source>
</evidence>
<dbReference type="GO" id="GO:0004595">
    <property type="term" value="F:pantetheine-phosphate adenylyltransferase activity"/>
    <property type="evidence" value="ECO:0007669"/>
    <property type="project" value="UniProtKB-UniRule"/>
</dbReference>
<dbReference type="NCBIfam" id="TIGR00125">
    <property type="entry name" value="cyt_tran_rel"/>
    <property type="match status" value="1"/>
</dbReference>
<keyword evidence="1 9" id="KW-0963">Cytoplasm</keyword>
<proteinExistence type="inferred from homology"/>
<comment type="catalytic activity">
    <reaction evidence="8 9">
        <text>(R)-4'-phosphopantetheine + ATP + H(+) = 3'-dephospho-CoA + diphosphate</text>
        <dbReference type="Rhea" id="RHEA:19801"/>
        <dbReference type="ChEBI" id="CHEBI:15378"/>
        <dbReference type="ChEBI" id="CHEBI:30616"/>
        <dbReference type="ChEBI" id="CHEBI:33019"/>
        <dbReference type="ChEBI" id="CHEBI:57328"/>
        <dbReference type="ChEBI" id="CHEBI:61723"/>
        <dbReference type="EC" id="2.7.7.3"/>
    </reaction>
</comment>
<dbReference type="EMBL" id="FRCY01000016">
    <property type="protein sequence ID" value="SHN28450.1"/>
    <property type="molecule type" value="Genomic_DNA"/>
</dbReference>
<accession>A0A1M7QCJ4</accession>
<feature type="binding site" evidence="9">
    <location>
        <position position="42"/>
    </location>
    <ligand>
        <name>substrate</name>
    </ligand>
</feature>
<keyword evidence="3 9" id="KW-0548">Nucleotidyltransferase</keyword>
<evidence type="ECO:0000313" key="12">
    <source>
        <dbReference type="Proteomes" id="UP000184513"/>
    </source>
</evidence>
<dbReference type="GO" id="GO:0005737">
    <property type="term" value="C:cytoplasm"/>
    <property type="evidence" value="ECO:0007669"/>
    <property type="project" value="UniProtKB-SubCell"/>
</dbReference>
<dbReference type="UniPathway" id="UPA00241">
    <property type="reaction ID" value="UER00355"/>
</dbReference>
<feature type="binding site" evidence="9">
    <location>
        <position position="100"/>
    </location>
    <ligand>
        <name>ATP</name>
        <dbReference type="ChEBI" id="CHEBI:30616"/>
    </ligand>
</feature>
<evidence type="ECO:0000256" key="8">
    <source>
        <dbReference type="ARBA" id="ARBA00029346"/>
    </source>
</evidence>
<keyword evidence="2 9" id="KW-0808">Transferase</keyword>
<dbReference type="EC" id="2.7.7.3" evidence="9"/>
<organism evidence="11 12">
    <name type="scientific">Cyclobacterium lianum</name>
    <dbReference type="NCBI Taxonomy" id="388280"/>
    <lineage>
        <taxon>Bacteria</taxon>
        <taxon>Pseudomonadati</taxon>
        <taxon>Bacteroidota</taxon>
        <taxon>Cytophagia</taxon>
        <taxon>Cytophagales</taxon>
        <taxon>Cyclobacteriaceae</taxon>
        <taxon>Cyclobacterium</taxon>
    </lineage>
</organism>
<dbReference type="NCBIfam" id="TIGR01510">
    <property type="entry name" value="coaD_prev_kdtB"/>
    <property type="match status" value="1"/>
</dbReference>
<comment type="similarity">
    <text evidence="9">Belongs to the bacterial CoaD family.</text>
</comment>
<dbReference type="PRINTS" id="PR01020">
    <property type="entry name" value="LPSBIOSNTHSS"/>
</dbReference>
<dbReference type="HAMAP" id="MF_00151">
    <property type="entry name" value="PPAT_bact"/>
    <property type="match status" value="1"/>
</dbReference>
<comment type="function">
    <text evidence="9">Reversibly transfers an adenylyl group from ATP to 4'-phosphopantetheine, yielding dephospho-CoA (dPCoA) and pyrophosphate.</text>
</comment>
<feature type="binding site" evidence="9">
    <location>
        <position position="89"/>
    </location>
    <ligand>
        <name>substrate</name>
    </ligand>
</feature>
<feature type="binding site" evidence="9">
    <location>
        <position position="10"/>
    </location>
    <ligand>
        <name>substrate</name>
    </ligand>
</feature>
<sequence>MKKIALFPGSFDPYTNGHHDIVLRGLNLFDEIIIGIGHNTSKKNRYFDIDMMVDKIKSIYTDQPGVKVLVYDELTSSLAKSHQARYLLRGLRNTTDFEYENTISQMNRYLNEELETVFLITSPEYAAISSTIIREVHRYGGNVDKFLPYSV</sequence>
<evidence type="ECO:0000256" key="9">
    <source>
        <dbReference type="HAMAP-Rule" id="MF_00151"/>
    </source>
</evidence>
<comment type="subcellular location">
    <subcellularLocation>
        <location evidence="9">Cytoplasm</location>
    </subcellularLocation>
</comment>
<keyword evidence="12" id="KW-1185">Reference proteome</keyword>
<evidence type="ECO:0000256" key="2">
    <source>
        <dbReference type="ARBA" id="ARBA00022679"/>
    </source>
</evidence>
<dbReference type="InterPro" id="IPR004821">
    <property type="entry name" value="Cyt_trans-like"/>
</dbReference>
<keyword evidence="7 9" id="KW-0173">Coenzyme A biosynthesis</keyword>
<dbReference type="PANTHER" id="PTHR21342:SF1">
    <property type="entry name" value="PHOSPHOPANTETHEINE ADENYLYLTRANSFERASE"/>
    <property type="match status" value="1"/>
</dbReference>
<reference evidence="11 12" key="1">
    <citation type="submission" date="2016-11" db="EMBL/GenBank/DDBJ databases">
        <authorList>
            <person name="Jaros S."/>
            <person name="Januszkiewicz K."/>
            <person name="Wedrychowicz H."/>
        </authorList>
    </citation>
    <scope>NUCLEOTIDE SEQUENCE [LARGE SCALE GENOMIC DNA]</scope>
    <source>
        <strain evidence="11 12">CGMCC 1.6102</strain>
    </source>
</reference>
<dbReference type="Pfam" id="PF01467">
    <property type="entry name" value="CTP_transf_like"/>
    <property type="match status" value="1"/>
</dbReference>
<feature type="site" description="Transition state stabilizer" evidence="9">
    <location>
        <position position="18"/>
    </location>
</feature>
<evidence type="ECO:0000256" key="4">
    <source>
        <dbReference type="ARBA" id="ARBA00022741"/>
    </source>
</evidence>
<protein>
    <recommendedName>
        <fullName evidence="9">Phosphopantetheine adenylyltransferase</fullName>
        <ecNumber evidence="9">2.7.7.3</ecNumber>
    </recommendedName>
    <alternativeName>
        <fullName evidence="9">Dephospho-CoA pyrophosphorylase</fullName>
    </alternativeName>
    <alternativeName>
        <fullName evidence="9">Pantetheine-phosphate adenylyltransferase</fullName>
        <shortName evidence="9">PPAT</shortName>
    </alternativeName>
</protein>
<dbReference type="GO" id="GO:0015937">
    <property type="term" value="P:coenzyme A biosynthetic process"/>
    <property type="evidence" value="ECO:0007669"/>
    <property type="project" value="UniProtKB-UniRule"/>
</dbReference>
<dbReference type="OrthoDB" id="9806661at2"/>
<dbReference type="STRING" id="388280.SAMN04488057_11662"/>
<feature type="binding site" evidence="9">
    <location>
        <begin position="10"/>
        <end position="11"/>
    </location>
    <ligand>
        <name>ATP</name>
        <dbReference type="ChEBI" id="CHEBI:30616"/>
    </ligand>
</feature>
<evidence type="ECO:0000313" key="11">
    <source>
        <dbReference type="EMBL" id="SHN28450.1"/>
    </source>
</evidence>
<feature type="domain" description="Cytidyltransferase-like" evidence="10">
    <location>
        <begin position="6"/>
        <end position="135"/>
    </location>
</feature>
<dbReference type="GO" id="GO:0005524">
    <property type="term" value="F:ATP binding"/>
    <property type="evidence" value="ECO:0007669"/>
    <property type="project" value="UniProtKB-KW"/>
</dbReference>
<evidence type="ECO:0000256" key="6">
    <source>
        <dbReference type="ARBA" id="ARBA00022842"/>
    </source>
</evidence>
<dbReference type="Proteomes" id="UP000184513">
    <property type="component" value="Unassembled WGS sequence"/>
</dbReference>
<feature type="binding site" evidence="9">
    <location>
        <position position="18"/>
    </location>
    <ligand>
        <name>ATP</name>
        <dbReference type="ChEBI" id="CHEBI:30616"/>
    </ligand>
</feature>
<feature type="binding site" evidence="9">
    <location>
        <position position="75"/>
    </location>
    <ligand>
        <name>substrate</name>
    </ligand>
</feature>
<gene>
    <name evidence="9" type="primary">coaD</name>
    <name evidence="11" type="ORF">SAMN04488057_11662</name>
</gene>
<comment type="subunit">
    <text evidence="9">Homohexamer.</text>
</comment>
<keyword evidence="6 9" id="KW-0460">Magnesium</keyword>
<comment type="pathway">
    <text evidence="9">Cofactor biosynthesis; coenzyme A biosynthesis; CoA from (R)-pantothenate: step 4/5.</text>
</comment>
<dbReference type="PANTHER" id="PTHR21342">
    <property type="entry name" value="PHOSPHOPANTETHEINE ADENYLYLTRANSFERASE"/>
    <property type="match status" value="1"/>
</dbReference>
<evidence type="ECO:0000256" key="7">
    <source>
        <dbReference type="ARBA" id="ARBA00022993"/>
    </source>
</evidence>
<keyword evidence="4 9" id="KW-0547">Nucleotide-binding</keyword>
<dbReference type="SUPFAM" id="SSF52374">
    <property type="entry name" value="Nucleotidylyl transferase"/>
    <property type="match status" value="1"/>
</dbReference>
<feature type="binding site" evidence="9">
    <location>
        <begin position="125"/>
        <end position="131"/>
    </location>
    <ligand>
        <name>ATP</name>
        <dbReference type="ChEBI" id="CHEBI:30616"/>
    </ligand>
</feature>
<name>A0A1M7QCJ4_9BACT</name>
<evidence type="ECO:0000259" key="10">
    <source>
        <dbReference type="Pfam" id="PF01467"/>
    </source>
</evidence>
<comment type="cofactor">
    <cofactor evidence="9">
        <name>Mg(2+)</name>
        <dbReference type="ChEBI" id="CHEBI:18420"/>
    </cofactor>
</comment>
<dbReference type="InterPro" id="IPR014729">
    <property type="entry name" value="Rossmann-like_a/b/a_fold"/>
</dbReference>
<evidence type="ECO:0000256" key="3">
    <source>
        <dbReference type="ARBA" id="ARBA00022695"/>
    </source>
</evidence>